<feature type="non-terminal residue" evidence="1">
    <location>
        <position position="1"/>
    </location>
</feature>
<feature type="non-terminal residue" evidence="1">
    <location>
        <position position="50"/>
    </location>
</feature>
<evidence type="ECO:0000313" key="1">
    <source>
        <dbReference type="EMBL" id="CAG8708798.1"/>
    </source>
</evidence>
<proteinExistence type="predicted"/>
<gene>
    <name evidence="1" type="ORF">DHETER_LOCUS12145</name>
</gene>
<accession>A0ACA9PLY9</accession>
<name>A0ACA9PLY9_9GLOM</name>
<dbReference type="EMBL" id="CAJVPU010028889">
    <property type="protein sequence ID" value="CAG8708798.1"/>
    <property type="molecule type" value="Genomic_DNA"/>
</dbReference>
<dbReference type="Proteomes" id="UP000789702">
    <property type="component" value="Unassembled WGS sequence"/>
</dbReference>
<reference evidence="1" key="1">
    <citation type="submission" date="2021-06" db="EMBL/GenBank/DDBJ databases">
        <authorList>
            <person name="Kallberg Y."/>
            <person name="Tangrot J."/>
            <person name="Rosling A."/>
        </authorList>
    </citation>
    <scope>NUCLEOTIDE SEQUENCE</scope>
    <source>
        <strain evidence="1">IL203A</strain>
    </source>
</reference>
<sequence>QTINKKVKSHVINMVNSSGENKIINKVSSKDNVSNEVNYETNYEVDSEDN</sequence>
<protein>
    <submittedName>
        <fullName evidence="1">2503_t:CDS:1</fullName>
    </submittedName>
</protein>
<comment type="caution">
    <text evidence="1">The sequence shown here is derived from an EMBL/GenBank/DDBJ whole genome shotgun (WGS) entry which is preliminary data.</text>
</comment>
<keyword evidence="2" id="KW-1185">Reference proteome</keyword>
<evidence type="ECO:0000313" key="2">
    <source>
        <dbReference type="Proteomes" id="UP000789702"/>
    </source>
</evidence>
<organism evidence="1 2">
    <name type="scientific">Dentiscutata heterogama</name>
    <dbReference type="NCBI Taxonomy" id="1316150"/>
    <lineage>
        <taxon>Eukaryota</taxon>
        <taxon>Fungi</taxon>
        <taxon>Fungi incertae sedis</taxon>
        <taxon>Mucoromycota</taxon>
        <taxon>Glomeromycotina</taxon>
        <taxon>Glomeromycetes</taxon>
        <taxon>Diversisporales</taxon>
        <taxon>Gigasporaceae</taxon>
        <taxon>Dentiscutata</taxon>
    </lineage>
</organism>